<dbReference type="SMART" id="SM00091">
    <property type="entry name" value="PAS"/>
    <property type="match status" value="1"/>
</dbReference>
<evidence type="ECO:0000256" key="8">
    <source>
        <dbReference type="ARBA" id="ARBA00022679"/>
    </source>
</evidence>
<keyword evidence="13" id="KW-0675">Receptor</keyword>
<dbReference type="PANTHER" id="PTHR43102">
    <property type="entry name" value="SLR1143 PROTEIN"/>
    <property type="match status" value="1"/>
</dbReference>
<keyword evidence="16" id="KW-1185">Reference proteome</keyword>
<evidence type="ECO:0000256" key="4">
    <source>
        <dbReference type="ARBA" id="ARBA00022553"/>
    </source>
</evidence>
<organism evidence="15 16">
    <name type="scientific">Sphingomonas qomolangmaensis</name>
    <dbReference type="NCBI Taxonomy" id="2918765"/>
    <lineage>
        <taxon>Bacteria</taxon>
        <taxon>Pseudomonadati</taxon>
        <taxon>Pseudomonadota</taxon>
        <taxon>Alphaproteobacteria</taxon>
        <taxon>Sphingomonadales</taxon>
        <taxon>Sphingomonadaceae</taxon>
        <taxon>Sphingomonas</taxon>
    </lineage>
</organism>
<keyword evidence="5" id="KW-0716">Sensory transduction</keyword>
<dbReference type="PROSITE" id="PS50113">
    <property type="entry name" value="PAC"/>
    <property type="match status" value="1"/>
</dbReference>
<dbReference type="Gene3D" id="3.30.450.40">
    <property type="match status" value="1"/>
</dbReference>
<dbReference type="InterPro" id="IPR013655">
    <property type="entry name" value="PAS_fold_3"/>
</dbReference>
<evidence type="ECO:0000256" key="12">
    <source>
        <dbReference type="ARBA" id="ARBA00022991"/>
    </source>
</evidence>
<keyword evidence="4" id="KW-0597">Phosphoprotein</keyword>
<dbReference type="Pfam" id="PF07536">
    <property type="entry name" value="HWE_HK"/>
    <property type="match status" value="1"/>
</dbReference>
<accession>A0ABY5L807</accession>
<dbReference type="SMART" id="SM00086">
    <property type="entry name" value="PAC"/>
    <property type="match status" value="1"/>
</dbReference>
<dbReference type="EC" id="2.7.13.3" evidence="2"/>
<keyword evidence="8" id="KW-0808">Transferase</keyword>
<dbReference type="RefSeq" id="WP_256505982.1">
    <property type="nucleotide sequence ID" value="NZ_CP101740.1"/>
</dbReference>
<keyword evidence="11" id="KW-0067">ATP-binding</keyword>
<dbReference type="InterPro" id="IPR035965">
    <property type="entry name" value="PAS-like_dom_sf"/>
</dbReference>
<evidence type="ECO:0000256" key="3">
    <source>
        <dbReference type="ARBA" id="ARBA00022543"/>
    </source>
</evidence>
<evidence type="ECO:0000256" key="7">
    <source>
        <dbReference type="ARBA" id="ARBA00022643"/>
    </source>
</evidence>
<evidence type="ECO:0000256" key="9">
    <source>
        <dbReference type="ARBA" id="ARBA00022741"/>
    </source>
</evidence>
<evidence type="ECO:0000256" key="1">
    <source>
        <dbReference type="ARBA" id="ARBA00000085"/>
    </source>
</evidence>
<dbReference type="SMART" id="SM00911">
    <property type="entry name" value="HWE_HK"/>
    <property type="match status" value="1"/>
</dbReference>
<evidence type="ECO:0000259" key="14">
    <source>
        <dbReference type="PROSITE" id="PS50113"/>
    </source>
</evidence>
<protein>
    <recommendedName>
        <fullName evidence="2">histidine kinase</fullName>
        <ecNumber evidence="2">2.7.13.3</ecNumber>
    </recommendedName>
</protein>
<evidence type="ECO:0000256" key="6">
    <source>
        <dbReference type="ARBA" id="ARBA00022630"/>
    </source>
</evidence>
<keyword evidence="9" id="KW-0547">Nucleotide-binding</keyword>
<gene>
    <name evidence="15" type="ORF">NMP03_13535</name>
</gene>
<dbReference type="InterPro" id="IPR000014">
    <property type="entry name" value="PAS"/>
</dbReference>
<dbReference type="Pfam" id="PF01590">
    <property type="entry name" value="GAF"/>
    <property type="match status" value="1"/>
</dbReference>
<dbReference type="InterPro" id="IPR000700">
    <property type="entry name" value="PAS-assoc_C"/>
</dbReference>
<dbReference type="Proteomes" id="UP001058533">
    <property type="component" value="Chromosome"/>
</dbReference>
<evidence type="ECO:0000256" key="10">
    <source>
        <dbReference type="ARBA" id="ARBA00022777"/>
    </source>
</evidence>
<dbReference type="CDD" id="cd00130">
    <property type="entry name" value="PAS"/>
    <property type="match status" value="1"/>
</dbReference>
<dbReference type="InterPro" id="IPR003018">
    <property type="entry name" value="GAF"/>
</dbReference>
<proteinExistence type="predicted"/>
<sequence length="494" mass="53146">MHGTAPFVDEAIRQATIAAHDLHRFDGDERFDAITAFAAALLGAPVALVTLLDAERQRHLSRVGTDVAELPRSASFCSHAIESPGIMIVRDATLDPRFADNPVVTGDLHVRFYAGAPLLSAEGFPLGALCVLDTQPRDGLTPLQTQGLTTLAASVAAILHARRENKALRDSEMRLRSLADALPHLVWASNPDGVPLWINQRWVEATGVAIGLDSAEAFLRVIHPDDHALITERWRTAKASGEAFECELRILNPAGEPRWAMIRSVPFRDDRGEVTHWFGTATDTHGYRLAIEERELISNELSHRIKNIFAVVSGLIHAASRGADDAAALPTSLIDRVAALGRAHDFVRPRAADGSGKPVTLHGLLGTLFDPYRAGEVSRVRVAGANPQIDDRATTPLSLLYHELATNAAKYGALSGNDGWVTLDCIAGDDGGFELLWREQGGPEIHPGDRPAGFGSKLIESSAIRQLGGTLERTWHEGGLAVRLVLPAGALAPA</sequence>
<evidence type="ECO:0000256" key="11">
    <source>
        <dbReference type="ARBA" id="ARBA00022840"/>
    </source>
</evidence>
<keyword evidence="6" id="KW-0285">Flavoprotein</keyword>
<evidence type="ECO:0000256" key="5">
    <source>
        <dbReference type="ARBA" id="ARBA00022606"/>
    </source>
</evidence>
<name>A0ABY5L807_9SPHN</name>
<dbReference type="SUPFAM" id="SSF55785">
    <property type="entry name" value="PYP-like sensor domain (PAS domain)"/>
    <property type="match status" value="1"/>
</dbReference>
<evidence type="ECO:0000313" key="15">
    <source>
        <dbReference type="EMBL" id="UUL82193.1"/>
    </source>
</evidence>
<evidence type="ECO:0000256" key="2">
    <source>
        <dbReference type="ARBA" id="ARBA00012438"/>
    </source>
</evidence>
<dbReference type="Gene3D" id="3.30.565.10">
    <property type="entry name" value="Histidine kinase-like ATPase, C-terminal domain"/>
    <property type="match status" value="1"/>
</dbReference>
<dbReference type="Pfam" id="PF08447">
    <property type="entry name" value="PAS_3"/>
    <property type="match status" value="1"/>
</dbReference>
<comment type="catalytic activity">
    <reaction evidence="1">
        <text>ATP + protein L-histidine = ADP + protein N-phospho-L-histidine.</text>
        <dbReference type="EC" id="2.7.13.3"/>
    </reaction>
</comment>
<feature type="domain" description="PAC" evidence="14">
    <location>
        <begin position="244"/>
        <end position="296"/>
    </location>
</feature>
<evidence type="ECO:0000313" key="16">
    <source>
        <dbReference type="Proteomes" id="UP001058533"/>
    </source>
</evidence>
<dbReference type="EMBL" id="CP101740">
    <property type="protein sequence ID" value="UUL82193.1"/>
    <property type="molecule type" value="Genomic_DNA"/>
</dbReference>
<dbReference type="InterPro" id="IPR036890">
    <property type="entry name" value="HATPase_C_sf"/>
</dbReference>
<keyword evidence="10" id="KW-0418">Kinase</keyword>
<keyword evidence="12" id="KW-0157">Chromophore</keyword>
<dbReference type="InterPro" id="IPR011102">
    <property type="entry name" value="Sig_transdc_His_kinase_HWE"/>
</dbReference>
<keyword evidence="3" id="KW-0600">Photoreceptor protein</keyword>
<reference evidence="15" key="1">
    <citation type="submission" date="2022-07" db="EMBL/GenBank/DDBJ databases">
        <title>Sphingomonas sp. nov., a novel bacterium isolated from the north slope of the Mount Everest.</title>
        <authorList>
            <person name="Cui X."/>
            <person name="Liu Y."/>
        </authorList>
    </citation>
    <scope>NUCLEOTIDE SEQUENCE</scope>
    <source>
        <strain evidence="15">S5-59</strain>
    </source>
</reference>
<dbReference type="SUPFAM" id="SSF55781">
    <property type="entry name" value="GAF domain-like"/>
    <property type="match status" value="1"/>
</dbReference>
<dbReference type="Gene3D" id="3.30.450.20">
    <property type="entry name" value="PAS domain"/>
    <property type="match status" value="1"/>
</dbReference>
<dbReference type="InterPro" id="IPR001610">
    <property type="entry name" value="PAC"/>
</dbReference>
<dbReference type="SMART" id="SM00065">
    <property type="entry name" value="GAF"/>
    <property type="match status" value="1"/>
</dbReference>
<dbReference type="InterPro" id="IPR029016">
    <property type="entry name" value="GAF-like_dom_sf"/>
</dbReference>
<dbReference type="PANTHER" id="PTHR43102:SF2">
    <property type="entry name" value="GAF DOMAIN-CONTAINING PROTEIN"/>
    <property type="match status" value="1"/>
</dbReference>
<keyword evidence="7" id="KW-0288">FMN</keyword>
<evidence type="ECO:0000256" key="13">
    <source>
        <dbReference type="ARBA" id="ARBA00023170"/>
    </source>
</evidence>